<dbReference type="RefSeq" id="WP_164608699.1">
    <property type="nucleotide sequence ID" value="NZ_JAAIKE010000001.1"/>
</dbReference>
<dbReference type="AlphaFoldDB" id="A0A6B3RNL3"/>
<keyword evidence="1" id="KW-1133">Transmembrane helix</keyword>
<feature type="transmembrane region" description="Helical" evidence="1">
    <location>
        <begin position="36"/>
        <end position="58"/>
    </location>
</feature>
<dbReference type="EMBL" id="JAAIKE010000001">
    <property type="protein sequence ID" value="NEX44642.1"/>
    <property type="molecule type" value="Genomic_DNA"/>
</dbReference>
<name>A0A6B3RNL3_9RHOB</name>
<sequence>MDYCTKWQLLGFALGYAPILIGFVIAIVVGRLPRRLWLGLIAGLPAGLAFWVVTYPFVLVLWNGIRPAVCNGM</sequence>
<keyword evidence="3" id="KW-1185">Reference proteome</keyword>
<proteinExistence type="predicted"/>
<dbReference type="Proteomes" id="UP000481421">
    <property type="component" value="Unassembled WGS sequence"/>
</dbReference>
<reference evidence="2 3" key="1">
    <citation type="submission" date="2020-02" db="EMBL/GenBank/DDBJ databases">
        <title>Rhodobacter algicola sp. nov., isolated from microalga culture.</title>
        <authorList>
            <person name="Park C.-Y."/>
        </authorList>
    </citation>
    <scope>NUCLEOTIDE SEQUENCE [LARGE SCALE GENOMIC DNA]</scope>
    <source>
        <strain evidence="2 3">ETT8</strain>
    </source>
</reference>
<protein>
    <submittedName>
        <fullName evidence="2">Uncharacterized protein</fullName>
    </submittedName>
</protein>
<comment type="caution">
    <text evidence="2">The sequence shown here is derived from an EMBL/GenBank/DDBJ whole genome shotgun (WGS) entry which is preliminary data.</text>
</comment>
<gene>
    <name evidence="2" type="ORF">G3572_00365</name>
</gene>
<accession>A0A6B3RNL3</accession>
<evidence type="ECO:0000313" key="2">
    <source>
        <dbReference type="EMBL" id="NEX44642.1"/>
    </source>
</evidence>
<organism evidence="2 3">
    <name type="scientific">Pseudotabrizicola algicola</name>
    <dbReference type="NCBI Taxonomy" id="2709381"/>
    <lineage>
        <taxon>Bacteria</taxon>
        <taxon>Pseudomonadati</taxon>
        <taxon>Pseudomonadota</taxon>
        <taxon>Alphaproteobacteria</taxon>
        <taxon>Rhodobacterales</taxon>
        <taxon>Paracoccaceae</taxon>
        <taxon>Pseudotabrizicola</taxon>
    </lineage>
</organism>
<evidence type="ECO:0000313" key="3">
    <source>
        <dbReference type="Proteomes" id="UP000481421"/>
    </source>
</evidence>
<keyword evidence="1" id="KW-0472">Membrane</keyword>
<feature type="transmembrane region" description="Helical" evidence="1">
    <location>
        <begin position="6"/>
        <end position="29"/>
    </location>
</feature>
<keyword evidence="1" id="KW-0812">Transmembrane</keyword>
<evidence type="ECO:0000256" key="1">
    <source>
        <dbReference type="SAM" id="Phobius"/>
    </source>
</evidence>